<feature type="compositionally biased region" description="Basic and acidic residues" evidence="1">
    <location>
        <begin position="482"/>
        <end position="507"/>
    </location>
</feature>
<sequence length="584" mass="65483">MAHKLPPEPGYPRLAARMGLFPETAIFSRFGDLTARNLLYLQAELLHARAYLEKLERQAHSDDGEKADLWARSWYDLRYDPEEKRKDNSRWALILRVRGTMKEYEESLIRAHTIAGFHRPSKSDLTDLQAYLDGPRIGPKPRPLKGLESCVWGNLNDPNDCARDLAAPRIRRMDDPFTEMVMTRLVRPFFRLLGHRFMKKDPSLELYADGEMKDETAREFARAITTFLACIVLVGSITALSFIPKTALLVKIGAIWAFSIVFALCLLIFAKGKPIEVFSATAAFTAVQAPFNMNTTVLTTNTALALSTGALVLSAAVLWSTRQTLAKDRKEDFVRTLEIRSPSNSSFRKIKARIDTGADHNVISREVVDKFGWLEKPLDNDDPTSVVLPDHSLFSFRGKVTVHFHVLDSPEHESLLFRFNKYEYKATFFVPVSGDIASFDAYIGRDLIAKHHLQSSYFFSGSKPPPVPDQTTLADVELVERMSPEENAKSKAQNQKEEDRISARRGPDMGGTGDLPQAYEGDIERADPPPQPDRPMNIGVDHAAAYYCDRPTTGPDNQGSHCAGDHALAVPKADEQSSEKDDDE</sequence>
<feature type="domain" description="DUF6594" evidence="3">
    <location>
        <begin position="11"/>
        <end position="288"/>
    </location>
</feature>
<feature type="region of interest" description="Disordered" evidence="1">
    <location>
        <begin position="482"/>
        <end position="584"/>
    </location>
</feature>
<evidence type="ECO:0000256" key="2">
    <source>
        <dbReference type="SAM" id="Phobius"/>
    </source>
</evidence>
<gene>
    <name evidence="4" type="ORF">BLS_003762</name>
</gene>
<dbReference type="Gene3D" id="2.40.70.10">
    <property type="entry name" value="Acid Proteases"/>
    <property type="match status" value="1"/>
</dbReference>
<name>A0A8H3UMK9_VENIN</name>
<evidence type="ECO:0000313" key="4">
    <source>
        <dbReference type="EMBL" id="KAE9973094.1"/>
    </source>
</evidence>
<dbReference type="EMBL" id="WNWQ01000243">
    <property type="protein sequence ID" value="KAE9973094.1"/>
    <property type="molecule type" value="Genomic_DNA"/>
</dbReference>
<dbReference type="InterPro" id="IPR021109">
    <property type="entry name" value="Peptidase_aspartic_dom_sf"/>
</dbReference>
<keyword evidence="2" id="KW-0812">Transmembrane</keyword>
<dbReference type="Proteomes" id="UP000433883">
    <property type="component" value="Unassembled WGS sequence"/>
</dbReference>
<keyword evidence="2" id="KW-0472">Membrane</keyword>
<proteinExistence type="predicted"/>
<dbReference type="PANTHER" id="PTHR34502:SF5">
    <property type="entry name" value="DUF6594 DOMAIN-CONTAINING PROTEIN"/>
    <property type="match status" value="1"/>
</dbReference>
<evidence type="ECO:0000256" key="1">
    <source>
        <dbReference type="SAM" id="MobiDB-lite"/>
    </source>
</evidence>
<feature type="transmembrane region" description="Helical" evidence="2">
    <location>
        <begin position="249"/>
        <end position="270"/>
    </location>
</feature>
<dbReference type="Pfam" id="PF20237">
    <property type="entry name" value="DUF6594"/>
    <property type="match status" value="1"/>
</dbReference>
<organism evidence="4 5">
    <name type="scientific">Venturia inaequalis</name>
    <name type="common">Apple scab fungus</name>
    <dbReference type="NCBI Taxonomy" id="5025"/>
    <lineage>
        <taxon>Eukaryota</taxon>
        <taxon>Fungi</taxon>
        <taxon>Dikarya</taxon>
        <taxon>Ascomycota</taxon>
        <taxon>Pezizomycotina</taxon>
        <taxon>Dothideomycetes</taxon>
        <taxon>Pleosporomycetidae</taxon>
        <taxon>Venturiales</taxon>
        <taxon>Venturiaceae</taxon>
        <taxon>Venturia</taxon>
    </lineage>
</organism>
<feature type="transmembrane region" description="Helical" evidence="2">
    <location>
        <begin position="220"/>
        <end position="243"/>
    </location>
</feature>
<dbReference type="CDD" id="cd00303">
    <property type="entry name" value="retropepsin_like"/>
    <property type="match status" value="1"/>
</dbReference>
<dbReference type="AlphaFoldDB" id="A0A8H3UMK9"/>
<feature type="compositionally biased region" description="Basic and acidic residues" evidence="1">
    <location>
        <begin position="572"/>
        <end position="584"/>
    </location>
</feature>
<evidence type="ECO:0000259" key="3">
    <source>
        <dbReference type="Pfam" id="PF20237"/>
    </source>
</evidence>
<dbReference type="InterPro" id="IPR046529">
    <property type="entry name" value="DUF6594"/>
</dbReference>
<dbReference type="PANTHER" id="PTHR34502">
    <property type="entry name" value="DUF6594 DOMAIN-CONTAINING PROTEIN-RELATED"/>
    <property type="match status" value="1"/>
</dbReference>
<keyword evidence="2" id="KW-1133">Transmembrane helix</keyword>
<evidence type="ECO:0000313" key="5">
    <source>
        <dbReference type="Proteomes" id="UP000433883"/>
    </source>
</evidence>
<feature type="transmembrane region" description="Helical" evidence="2">
    <location>
        <begin position="303"/>
        <end position="321"/>
    </location>
</feature>
<protein>
    <recommendedName>
        <fullName evidence="3">DUF6594 domain-containing protein</fullName>
    </recommendedName>
</protein>
<accession>A0A8H3UMK9</accession>
<reference evidence="4 5" key="1">
    <citation type="submission" date="2019-11" db="EMBL/GenBank/DDBJ databases">
        <title>Venturia inaequalis Genome Resource.</title>
        <authorList>
            <person name="Lichtner F.J."/>
        </authorList>
    </citation>
    <scope>NUCLEOTIDE SEQUENCE [LARGE SCALE GENOMIC DNA]</scope>
    <source>
        <strain evidence="4">Bline_iso_100314</strain>
    </source>
</reference>
<comment type="caution">
    <text evidence="4">The sequence shown here is derived from an EMBL/GenBank/DDBJ whole genome shotgun (WGS) entry which is preliminary data.</text>
</comment>